<organism evidence="2 3">
    <name type="scientific">Pleurodeles waltl</name>
    <name type="common">Iberian ribbed newt</name>
    <dbReference type="NCBI Taxonomy" id="8319"/>
    <lineage>
        <taxon>Eukaryota</taxon>
        <taxon>Metazoa</taxon>
        <taxon>Chordata</taxon>
        <taxon>Craniata</taxon>
        <taxon>Vertebrata</taxon>
        <taxon>Euteleostomi</taxon>
        <taxon>Amphibia</taxon>
        <taxon>Batrachia</taxon>
        <taxon>Caudata</taxon>
        <taxon>Salamandroidea</taxon>
        <taxon>Salamandridae</taxon>
        <taxon>Pleurodelinae</taxon>
        <taxon>Pleurodeles</taxon>
    </lineage>
</organism>
<feature type="region of interest" description="Disordered" evidence="1">
    <location>
        <begin position="1"/>
        <end position="65"/>
    </location>
</feature>
<keyword evidence="3" id="KW-1185">Reference proteome</keyword>
<evidence type="ECO:0000313" key="3">
    <source>
        <dbReference type="Proteomes" id="UP001066276"/>
    </source>
</evidence>
<sequence>MHPPHQSKPGRNCPRTAPCRTPGGTATESSAATPRQTQPQSALGDTASSAADSADRRAGIGPKVAYNEWPQISPQGALIKKIGSTDASCCPLLQMPACSG</sequence>
<dbReference type="Proteomes" id="UP001066276">
    <property type="component" value="Chromosome 6"/>
</dbReference>
<accession>A0AAV7QW84</accession>
<evidence type="ECO:0000313" key="2">
    <source>
        <dbReference type="EMBL" id="KAJ1143284.1"/>
    </source>
</evidence>
<comment type="caution">
    <text evidence="2">The sequence shown here is derived from an EMBL/GenBank/DDBJ whole genome shotgun (WGS) entry which is preliminary data.</text>
</comment>
<evidence type="ECO:0000256" key="1">
    <source>
        <dbReference type="SAM" id="MobiDB-lite"/>
    </source>
</evidence>
<feature type="compositionally biased region" description="Polar residues" evidence="1">
    <location>
        <begin position="24"/>
        <end position="43"/>
    </location>
</feature>
<gene>
    <name evidence="2" type="ORF">NDU88_009594</name>
</gene>
<dbReference type="EMBL" id="JANPWB010000010">
    <property type="protein sequence ID" value="KAJ1143284.1"/>
    <property type="molecule type" value="Genomic_DNA"/>
</dbReference>
<dbReference type="AlphaFoldDB" id="A0AAV7QW84"/>
<protein>
    <submittedName>
        <fullName evidence="2">Uncharacterized protein</fullName>
    </submittedName>
</protein>
<reference evidence="2" key="1">
    <citation type="journal article" date="2022" name="bioRxiv">
        <title>Sequencing and chromosome-scale assembly of the giantPleurodeles waltlgenome.</title>
        <authorList>
            <person name="Brown T."/>
            <person name="Elewa A."/>
            <person name="Iarovenko S."/>
            <person name="Subramanian E."/>
            <person name="Araus A.J."/>
            <person name="Petzold A."/>
            <person name="Susuki M."/>
            <person name="Suzuki K.-i.T."/>
            <person name="Hayashi T."/>
            <person name="Toyoda A."/>
            <person name="Oliveira C."/>
            <person name="Osipova E."/>
            <person name="Leigh N.D."/>
            <person name="Simon A."/>
            <person name="Yun M.H."/>
        </authorList>
    </citation>
    <scope>NUCLEOTIDE SEQUENCE</scope>
    <source>
        <strain evidence="2">20211129_DDA</strain>
        <tissue evidence="2">Liver</tissue>
    </source>
</reference>
<proteinExistence type="predicted"/>
<name>A0AAV7QW84_PLEWA</name>